<dbReference type="AlphaFoldDB" id="A0A069SP96"/>
<dbReference type="EMBL" id="JNHM01000010">
    <property type="protein sequence ID" value="KDS56125.1"/>
    <property type="molecule type" value="Genomic_DNA"/>
</dbReference>
<reference evidence="3 4" key="1">
    <citation type="submission" date="2014-04" db="EMBL/GenBank/DDBJ databases">
        <authorList>
            <person name="Sears C."/>
            <person name="Carroll K."/>
            <person name="Sack B.R."/>
            <person name="Qadri F."/>
            <person name="Myers L.L."/>
            <person name="Chung G.-T."/>
            <person name="Escheverria P."/>
            <person name="Fraser C.M."/>
            <person name="Sadzewicz L."/>
            <person name="Shefchek K.A."/>
            <person name="Tallon L."/>
            <person name="Das S.P."/>
            <person name="Daugherty S."/>
            <person name="Mongodin E.F."/>
        </authorList>
    </citation>
    <scope>NUCLEOTIDE SEQUENCE [LARGE SCALE GENOMIC DNA]</scope>
    <source>
        <strain evidence="3 4">3975 RP4</strain>
    </source>
</reference>
<feature type="signal peptide" evidence="2">
    <location>
        <begin position="1"/>
        <end position="24"/>
    </location>
</feature>
<protein>
    <submittedName>
        <fullName evidence="3">Outer membrane lipocarrier LolA family protein</fullName>
    </submittedName>
</protein>
<dbReference type="DNASU" id="5304586"/>
<evidence type="ECO:0000256" key="1">
    <source>
        <dbReference type="ARBA" id="ARBA00022729"/>
    </source>
</evidence>
<name>A0A069SP96_PHOVU</name>
<comment type="caution">
    <text evidence="3">The sequence shown here is derived from an EMBL/GenBank/DDBJ whole genome shotgun (WGS) entry which is preliminary data.</text>
</comment>
<dbReference type="SUPFAM" id="SSF89392">
    <property type="entry name" value="Prokaryotic lipoproteins and lipoprotein localization factors"/>
    <property type="match status" value="1"/>
</dbReference>
<dbReference type="PATRIC" id="fig|1339352.3.peg.599"/>
<dbReference type="Pfam" id="PF16584">
    <property type="entry name" value="LolA_2"/>
    <property type="match status" value="1"/>
</dbReference>
<gene>
    <name evidence="3" type="ORF">M099_0623</name>
</gene>
<organism evidence="3 4">
    <name type="scientific">Phocaeicola vulgatus str. 3975 RP4</name>
    <dbReference type="NCBI Taxonomy" id="1339352"/>
    <lineage>
        <taxon>Bacteria</taxon>
        <taxon>Pseudomonadati</taxon>
        <taxon>Bacteroidota</taxon>
        <taxon>Bacteroidia</taxon>
        <taxon>Bacteroidales</taxon>
        <taxon>Bacteroidaceae</taxon>
        <taxon>Phocaeicola</taxon>
    </lineage>
</organism>
<evidence type="ECO:0000313" key="4">
    <source>
        <dbReference type="Proteomes" id="UP000027661"/>
    </source>
</evidence>
<evidence type="ECO:0000313" key="3">
    <source>
        <dbReference type="EMBL" id="KDS56125.1"/>
    </source>
</evidence>
<proteinExistence type="predicted"/>
<dbReference type="CDD" id="cd16325">
    <property type="entry name" value="LolA"/>
    <property type="match status" value="1"/>
</dbReference>
<keyword evidence="1 2" id="KW-0732">Signal</keyword>
<dbReference type="InterPro" id="IPR029046">
    <property type="entry name" value="LolA/LolB/LppX"/>
</dbReference>
<feature type="chain" id="PRO_5001666847" evidence="2">
    <location>
        <begin position="25"/>
        <end position="204"/>
    </location>
</feature>
<dbReference type="GeneID" id="5304586"/>
<sequence>MIKMKRTYLLVLILFLSVSLSAQKDKQAREILDKTANALQQAGGIRATFGGTGNGTLLLKGNRFYLNSGGIQSWFDGTTQWSYLESSEEVNVSNPTPEELQTINPYALLSIYKSGYNYKYTGIKSRNGKQGFEVILTPENKQDITSITLFVSQTYQPLYIKVEQSNKSANEIIVTSYQTNQPLDNATFKFDKKKFPNAEVIDLR</sequence>
<dbReference type="RefSeq" id="WP_005839359.1">
    <property type="nucleotide sequence ID" value="NZ_JNHM01000010.1"/>
</dbReference>
<dbReference type="Proteomes" id="UP000027661">
    <property type="component" value="Unassembled WGS sequence"/>
</dbReference>
<accession>A0A069SP96</accession>
<evidence type="ECO:0000256" key="2">
    <source>
        <dbReference type="SAM" id="SignalP"/>
    </source>
</evidence>
<dbReference type="InterPro" id="IPR004564">
    <property type="entry name" value="OM_lipoprot_carrier_LolA-like"/>
</dbReference>
<dbReference type="Gene3D" id="2.50.20.10">
    <property type="entry name" value="Lipoprotein localisation LolA/LolB/LppX"/>
    <property type="match status" value="1"/>
</dbReference>